<dbReference type="AlphaFoldDB" id="A0A7J7IVZ4"/>
<organism evidence="3 4">
    <name type="scientific">Bugula neritina</name>
    <name type="common">Brown bryozoan</name>
    <name type="synonym">Sertularia neritina</name>
    <dbReference type="NCBI Taxonomy" id="10212"/>
    <lineage>
        <taxon>Eukaryota</taxon>
        <taxon>Metazoa</taxon>
        <taxon>Spiralia</taxon>
        <taxon>Lophotrochozoa</taxon>
        <taxon>Bryozoa</taxon>
        <taxon>Gymnolaemata</taxon>
        <taxon>Cheilostomatida</taxon>
        <taxon>Flustrina</taxon>
        <taxon>Buguloidea</taxon>
        <taxon>Bugulidae</taxon>
        <taxon>Bugula</taxon>
    </lineage>
</organism>
<evidence type="ECO:0000313" key="4">
    <source>
        <dbReference type="Proteomes" id="UP000593567"/>
    </source>
</evidence>
<keyword evidence="1" id="KW-0175">Coiled coil</keyword>
<comment type="caution">
    <text evidence="3">The sequence shown here is derived from an EMBL/GenBank/DDBJ whole genome shotgun (WGS) entry which is preliminary data.</text>
</comment>
<dbReference type="Gene3D" id="1.10.287.2610">
    <property type="match status" value="1"/>
</dbReference>
<protein>
    <submittedName>
        <fullName evidence="3">Uncharacterized protein</fullName>
    </submittedName>
</protein>
<evidence type="ECO:0000256" key="1">
    <source>
        <dbReference type="SAM" id="Coils"/>
    </source>
</evidence>
<evidence type="ECO:0000256" key="2">
    <source>
        <dbReference type="SAM" id="MobiDB-lite"/>
    </source>
</evidence>
<reference evidence="3" key="1">
    <citation type="submission" date="2020-06" db="EMBL/GenBank/DDBJ databases">
        <title>Draft genome of Bugula neritina, a colonial animal packing powerful symbionts and potential medicines.</title>
        <authorList>
            <person name="Rayko M."/>
        </authorList>
    </citation>
    <scope>NUCLEOTIDE SEQUENCE [LARGE SCALE GENOMIC DNA]</scope>
    <source>
        <strain evidence="3">Kwan_BN1</strain>
    </source>
</reference>
<gene>
    <name evidence="3" type="ORF">EB796_023691</name>
</gene>
<feature type="coiled-coil region" evidence="1">
    <location>
        <begin position="200"/>
        <end position="343"/>
    </location>
</feature>
<sequence length="357" mass="40644">MNMQRQMQEMALNQPDPAPDQTAEVNRLNTQIQLLQIENTETHEKLQLAENSVQAVQESLKLSAQEQKTLANTIAAEQEKYKLIAEQLAQEKTRNSTLQDEFKQTSGQLRKTEVAFEQLKSSAGRADEMQAKLSGKEELCRSLEQQIIDMKQNSIKYDSEISQLKKSLDAKDDTVARASAMHNEMKNAMESKVQSMEALIQEKTTSLDRILSENEQLQHKTQTLESRLSAIQTELTESTKKYDELHQNFVQKIDAGEGANVIVTQLKEDNARIQEKLKHAEEKAISEKEENYQKLKAVEALHKESNQITAKLTAEKQELCANVSQLETRISDLQEEHKKQTEALHMQCIMTSKVYVG</sequence>
<proteinExistence type="predicted"/>
<name>A0A7J7IVZ4_BUGNE</name>
<dbReference type="EMBL" id="VXIV02003347">
    <property type="protein sequence ID" value="KAF6018010.1"/>
    <property type="molecule type" value="Genomic_DNA"/>
</dbReference>
<dbReference type="Proteomes" id="UP000593567">
    <property type="component" value="Unassembled WGS sequence"/>
</dbReference>
<feature type="region of interest" description="Disordered" evidence="2">
    <location>
        <begin position="1"/>
        <end position="22"/>
    </location>
</feature>
<evidence type="ECO:0000313" key="3">
    <source>
        <dbReference type="EMBL" id="KAF6018010.1"/>
    </source>
</evidence>
<feature type="coiled-coil region" evidence="1">
    <location>
        <begin position="126"/>
        <end position="153"/>
    </location>
</feature>
<keyword evidence="4" id="KW-1185">Reference proteome</keyword>
<accession>A0A7J7IVZ4</accession>